<evidence type="ECO:0000313" key="2">
    <source>
        <dbReference type="Proteomes" id="UP000054845"/>
    </source>
</evidence>
<evidence type="ECO:0000313" key="1">
    <source>
        <dbReference type="EMBL" id="CEG19356.1"/>
    </source>
</evidence>
<dbReference type="SUPFAM" id="SSF50129">
    <property type="entry name" value="GroES-like"/>
    <property type="match status" value="1"/>
</dbReference>
<proteinExistence type="predicted"/>
<reference evidence="1 2" key="1">
    <citation type="submission" date="2014-09" db="EMBL/GenBank/DDBJ databases">
        <authorList>
            <person name="Magalhaes I.L.F."/>
            <person name="Oliveira U."/>
            <person name="Santos F.R."/>
            <person name="Vidigal T.H.D.A."/>
            <person name="Brescovit A.D."/>
            <person name="Santos A.J."/>
        </authorList>
    </citation>
    <scope>NUCLEOTIDE SEQUENCE [LARGE SCALE GENOMIC DNA]</scope>
</reference>
<keyword evidence="2" id="KW-1185">Reference proteome</keyword>
<dbReference type="OrthoDB" id="3233595at2759"/>
<dbReference type="AlphaFoldDB" id="A0A0P1A3F9"/>
<organism evidence="1 2">
    <name type="scientific">Ceraceosorus bombacis</name>
    <dbReference type="NCBI Taxonomy" id="401625"/>
    <lineage>
        <taxon>Eukaryota</taxon>
        <taxon>Fungi</taxon>
        <taxon>Dikarya</taxon>
        <taxon>Basidiomycota</taxon>
        <taxon>Ustilaginomycotina</taxon>
        <taxon>Exobasidiomycetes</taxon>
        <taxon>Ceraceosorales</taxon>
        <taxon>Ceraceosoraceae</taxon>
        <taxon>Ceraceosorus</taxon>
    </lineage>
</organism>
<dbReference type="InterPro" id="IPR011032">
    <property type="entry name" value="GroES-like_sf"/>
</dbReference>
<name>A0A0P1A3F9_9BASI</name>
<accession>A0A0P1A3F9</accession>
<dbReference type="Gene3D" id="3.90.180.10">
    <property type="entry name" value="Medium-chain alcohol dehydrogenases, catalytic domain"/>
    <property type="match status" value="1"/>
</dbReference>
<feature type="non-terminal residue" evidence="1">
    <location>
        <position position="65"/>
    </location>
</feature>
<dbReference type="Proteomes" id="UP000054845">
    <property type="component" value="Unassembled WGS sequence"/>
</dbReference>
<dbReference type="EMBL" id="CCYA01000343">
    <property type="protein sequence ID" value="CEG19356.1"/>
    <property type="molecule type" value="Genomic_DNA"/>
</dbReference>
<sequence>MSVANAAISTTKAVFCTQKGGPEIRDLGQAAAQAPDLGEDEVLIRNVAVASNPKDWKVARWGMFE</sequence>
<protein>
    <submittedName>
        <fullName evidence="1">Uncharacterized protein</fullName>
    </submittedName>
</protein>